<evidence type="ECO:0000313" key="2">
    <source>
        <dbReference type="EMBL" id="RAK32187.1"/>
    </source>
</evidence>
<sequence length="237" mass="26633">MDGLKENKVYAVNRVAVRVVPGKLAYAERNQIAIKENWRKQVAAKPALFDGEIFLAPRAIIENGKFSAEFQRSSFATLMFWRVDQSVDRPWHIFGSGVMVSAEGHLIAARQANHGALGGKVYFPAGTIDDTDIFDGQVNYETNMRREVLEETGIDLAAARAEASTYLVTVNRSIALFRRYYFDISTAELVGRIENYLAQQEQSELSQIIPISGSNDLDEKSPSYIHAFAKWHFHNAD</sequence>
<dbReference type="Gene3D" id="3.90.79.10">
    <property type="entry name" value="Nucleoside Triphosphate Pyrophosphohydrolase"/>
    <property type="match status" value="1"/>
</dbReference>
<dbReference type="EMBL" id="QLMK01000002">
    <property type="protein sequence ID" value="RAK32187.1"/>
    <property type="molecule type" value="Genomic_DNA"/>
</dbReference>
<keyword evidence="3" id="KW-1185">Reference proteome</keyword>
<evidence type="ECO:0000259" key="1">
    <source>
        <dbReference type="PROSITE" id="PS51462"/>
    </source>
</evidence>
<dbReference type="GO" id="GO:0003824">
    <property type="term" value="F:catalytic activity"/>
    <property type="evidence" value="ECO:0007669"/>
    <property type="project" value="UniProtKB-ARBA"/>
</dbReference>
<evidence type="ECO:0000313" key="3">
    <source>
        <dbReference type="Proteomes" id="UP000249453"/>
    </source>
</evidence>
<protein>
    <recommendedName>
        <fullName evidence="1">Nudix hydrolase domain-containing protein</fullName>
    </recommendedName>
</protein>
<dbReference type="PROSITE" id="PS51462">
    <property type="entry name" value="NUDIX"/>
    <property type="match status" value="1"/>
</dbReference>
<dbReference type="SUPFAM" id="SSF55811">
    <property type="entry name" value="Nudix"/>
    <property type="match status" value="1"/>
</dbReference>
<reference evidence="2 3" key="1">
    <citation type="submission" date="2018-06" db="EMBL/GenBank/DDBJ databases">
        <title>Genomic Encyclopedia of Type Strains, Phase IV (KMG-IV): sequencing the most valuable type-strain genomes for metagenomic binning, comparative biology and taxonomic classification.</title>
        <authorList>
            <person name="Goeker M."/>
        </authorList>
    </citation>
    <scope>NUCLEOTIDE SEQUENCE [LARGE SCALE GENOMIC DNA]</scope>
    <source>
        <strain evidence="2 3">DSM 26720</strain>
    </source>
</reference>
<dbReference type="InterPro" id="IPR015797">
    <property type="entry name" value="NUDIX_hydrolase-like_dom_sf"/>
</dbReference>
<feature type="domain" description="Nudix hydrolase" evidence="1">
    <location>
        <begin position="91"/>
        <end position="234"/>
    </location>
</feature>
<proteinExistence type="predicted"/>
<dbReference type="RefSeq" id="WP_111574433.1">
    <property type="nucleotide sequence ID" value="NZ_JBHEEY010000003.1"/>
</dbReference>
<comment type="caution">
    <text evidence="2">The sequence shown here is derived from an EMBL/GenBank/DDBJ whole genome shotgun (WGS) entry which is preliminary data.</text>
</comment>
<dbReference type="CDD" id="cd02883">
    <property type="entry name" value="NUDIX_Hydrolase"/>
    <property type="match status" value="1"/>
</dbReference>
<name>A0A364JXK5_9HYPH</name>
<dbReference type="AlphaFoldDB" id="A0A364JXK5"/>
<gene>
    <name evidence="2" type="ORF">C7374_102185</name>
</gene>
<dbReference type="OrthoDB" id="9806849at2"/>
<organism evidence="2 3">
    <name type="scientific">Falsochrobactrum ovis</name>
    <dbReference type="NCBI Taxonomy" id="1293442"/>
    <lineage>
        <taxon>Bacteria</taxon>
        <taxon>Pseudomonadati</taxon>
        <taxon>Pseudomonadota</taxon>
        <taxon>Alphaproteobacteria</taxon>
        <taxon>Hyphomicrobiales</taxon>
        <taxon>Brucellaceae</taxon>
        <taxon>Falsochrobactrum</taxon>
    </lineage>
</organism>
<dbReference type="Proteomes" id="UP000249453">
    <property type="component" value="Unassembled WGS sequence"/>
</dbReference>
<accession>A0A364JXK5</accession>
<dbReference type="InterPro" id="IPR000086">
    <property type="entry name" value="NUDIX_hydrolase_dom"/>
</dbReference>